<evidence type="ECO:0000256" key="1">
    <source>
        <dbReference type="SAM" id="Coils"/>
    </source>
</evidence>
<sequence>MFDLLANQLKSRLQNVALDDDWAEKMTAQVDVWEKDNAQSAQSFAQNLDEKIKEAETKLDKLVNAFLDGSIEKETYLVKKDELIKTKIDLNKRKSDFGRKGNNWVEPLRDWIKTAHHAEKLALSNDFYEIKSLTEKIGTNRRLLSRKTEFEFVHPYDLIPKYRAFCEARPAEGGASEQPNASQFSKCLNWSGRRESNPGCKTPSLAYYHYTTSRKKAADWPRLFRRYFFSL</sequence>
<comment type="caution">
    <text evidence="2">The sequence shown here is derived from an EMBL/GenBank/DDBJ whole genome shotgun (WGS) entry which is preliminary data.</text>
</comment>
<evidence type="ECO:0000313" key="3">
    <source>
        <dbReference type="Proteomes" id="UP000034391"/>
    </source>
</evidence>
<feature type="coiled-coil region" evidence="1">
    <location>
        <begin position="38"/>
        <end position="65"/>
    </location>
</feature>
<accession>A0A0G1QDB2</accession>
<gene>
    <name evidence="2" type="ORF">UX56_C0006G0006</name>
</gene>
<name>A0A0G1QDB2_9BACT</name>
<keyword evidence="1" id="KW-0175">Coiled coil</keyword>
<protein>
    <submittedName>
        <fullName evidence="2">Recombinase</fullName>
    </submittedName>
</protein>
<evidence type="ECO:0000313" key="2">
    <source>
        <dbReference type="EMBL" id="KKU42787.1"/>
    </source>
</evidence>
<dbReference type="Proteomes" id="UP000034391">
    <property type="component" value="Unassembled WGS sequence"/>
</dbReference>
<dbReference type="EMBL" id="LCMR01000006">
    <property type="protein sequence ID" value="KKU42787.1"/>
    <property type="molecule type" value="Genomic_DNA"/>
</dbReference>
<dbReference type="AlphaFoldDB" id="A0A0G1QDB2"/>
<reference evidence="2 3" key="1">
    <citation type="journal article" date="2015" name="Nature">
        <title>rRNA introns, odd ribosomes, and small enigmatic genomes across a large radiation of phyla.</title>
        <authorList>
            <person name="Brown C.T."/>
            <person name="Hug L.A."/>
            <person name="Thomas B.C."/>
            <person name="Sharon I."/>
            <person name="Castelle C.J."/>
            <person name="Singh A."/>
            <person name="Wilkins M.J."/>
            <person name="Williams K.H."/>
            <person name="Banfield J.F."/>
        </authorList>
    </citation>
    <scope>NUCLEOTIDE SEQUENCE [LARGE SCALE GENOMIC DNA]</scope>
</reference>
<organism evidence="2 3">
    <name type="scientific">Candidatus Azambacteria bacterium GW2011_GWD2_46_48</name>
    <dbReference type="NCBI Taxonomy" id="1618623"/>
    <lineage>
        <taxon>Bacteria</taxon>
        <taxon>Candidatus Azamiibacteriota</taxon>
    </lineage>
</organism>
<proteinExistence type="predicted"/>